<keyword evidence="5 8" id="KW-0812">Transmembrane</keyword>
<keyword evidence="3" id="KW-0813">Transport</keyword>
<comment type="subcellular location">
    <subcellularLocation>
        <location evidence="1 8">Cell membrane</location>
        <topology evidence="1 8">Multi-pass membrane protein</topology>
    </subcellularLocation>
</comment>
<feature type="transmembrane region" description="Helical" evidence="8">
    <location>
        <begin position="12"/>
        <end position="31"/>
    </location>
</feature>
<evidence type="ECO:0000256" key="5">
    <source>
        <dbReference type="ARBA" id="ARBA00022692"/>
    </source>
</evidence>
<evidence type="ECO:0000313" key="9">
    <source>
        <dbReference type="EMBL" id="UXH76927.1"/>
    </source>
</evidence>
<keyword evidence="4 8" id="KW-1003">Cell membrane</keyword>
<feature type="transmembrane region" description="Helical" evidence="8">
    <location>
        <begin position="225"/>
        <end position="242"/>
    </location>
</feature>
<dbReference type="PANTHER" id="PTHR30269">
    <property type="entry name" value="TRANSMEMBRANE PROTEIN YFCA"/>
    <property type="match status" value="1"/>
</dbReference>
<name>A0ABY6AVN6_9BURK</name>
<evidence type="ECO:0000256" key="1">
    <source>
        <dbReference type="ARBA" id="ARBA00004651"/>
    </source>
</evidence>
<feature type="transmembrane region" description="Helical" evidence="8">
    <location>
        <begin position="99"/>
        <end position="117"/>
    </location>
</feature>
<keyword evidence="10" id="KW-1185">Reference proteome</keyword>
<evidence type="ECO:0000313" key="10">
    <source>
        <dbReference type="Proteomes" id="UP001064933"/>
    </source>
</evidence>
<accession>A0ABY6AVN6</accession>
<feature type="transmembrane region" description="Helical" evidence="8">
    <location>
        <begin position="129"/>
        <end position="153"/>
    </location>
</feature>
<keyword evidence="7 8" id="KW-0472">Membrane</keyword>
<feature type="transmembrane region" description="Helical" evidence="8">
    <location>
        <begin position="37"/>
        <end position="59"/>
    </location>
</feature>
<dbReference type="EMBL" id="CP104562">
    <property type="protein sequence ID" value="UXH76927.1"/>
    <property type="molecule type" value="Genomic_DNA"/>
</dbReference>
<comment type="similarity">
    <text evidence="2 8">Belongs to the 4-toluene sulfonate uptake permease (TSUP) (TC 2.A.102) family.</text>
</comment>
<gene>
    <name evidence="9" type="ORF">N4261_18100</name>
</gene>
<dbReference type="RefSeq" id="WP_261756669.1">
    <property type="nucleotide sequence ID" value="NZ_CP104562.2"/>
</dbReference>
<feature type="transmembrane region" description="Helical" evidence="8">
    <location>
        <begin position="195"/>
        <end position="213"/>
    </location>
</feature>
<evidence type="ECO:0000256" key="4">
    <source>
        <dbReference type="ARBA" id="ARBA00022475"/>
    </source>
</evidence>
<keyword evidence="6 8" id="KW-1133">Transmembrane helix</keyword>
<evidence type="ECO:0000256" key="2">
    <source>
        <dbReference type="ARBA" id="ARBA00009142"/>
    </source>
</evidence>
<organism evidence="9 10">
    <name type="scientific">Roseateles amylovorans</name>
    <dbReference type="NCBI Taxonomy" id="2978473"/>
    <lineage>
        <taxon>Bacteria</taxon>
        <taxon>Pseudomonadati</taxon>
        <taxon>Pseudomonadota</taxon>
        <taxon>Betaproteobacteria</taxon>
        <taxon>Burkholderiales</taxon>
        <taxon>Sphaerotilaceae</taxon>
        <taxon>Roseateles</taxon>
    </lineage>
</organism>
<proteinExistence type="inferred from homology"/>
<reference evidence="9" key="1">
    <citation type="submission" date="2022-10" db="EMBL/GenBank/DDBJ databases">
        <title>Characterization and whole genome sequencing of a new Roseateles species, isolated from fresh water.</title>
        <authorList>
            <person name="Guliayeva D.Y."/>
            <person name="Akhremchuk A.E."/>
            <person name="Sikolenko M.A."/>
            <person name="Valentovich L.N."/>
            <person name="Sidarenka A.V."/>
        </authorList>
    </citation>
    <scope>NUCLEOTIDE SEQUENCE</scope>
    <source>
        <strain evidence="9">BIM B-1768</strain>
    </source>
</reference>
<dbReference type="InterPro" id="IPR002781">
    <property type="entry name" value="TM_pro_TauE-like"/>
</dbReference>
<evidence type="ECO:0000256" key="6">
    <source>
        <dbReference type="ARBA" id="ARBA00022989"/>
    </source>
</evidence>
<dbReference type="Pfam" id="PF01925">
    <property type="entry name" value="TauE"/>
    <property type="match status" value="1"/>
</dbReference>
<feature type="transmembrane region" description="Helical" evidence="8">
    <location>
        <begin position="71"/>
        <end position="93"/>
    </location>
</feature>
<evidence type="ECO:0000256" key="3">
    <source>
        <dbReference type="ARBA" id="ARBA00022448"/>
    </source>
</evidence>
<dbReference type="InterPro" id="IPR052017">
    <property type="entry name" value="TSUP"/>
</dbReference>
<evidence type="ECO:0000256" key="7">
    <source>
        <dbReference type="ARBA" id="ARBA00023136"/>
    </source>
</evidence>
<dbReference type="Proteomes" id="UP001064933">
    <property type="component" value="Chromosome"/>
</dbReference>
<protein>
    <recommendedName>
        <fullName evidence="8">Probable membrane transporter protein</fullName>
    </recommendedName>
</protein>
<sequence>MDYLLFGLCAGVAAYVQTLTGFAFALVLLGLTASLQLGPVGCSADAASLLVLLNVAAYLRHHPVTPAWRVVLPALPSSAIGVAAGLLLLHWLSAQAGRHLAAALGVTIMVCAGLMLIPRRAKETPSGPLGYAVAGACSGLLGGLFSAAGPPLVLHMYRQPLPVQVVQQCLMLATAFNSALRLLMVAGTGHLSTEALWLALAAAPMVLIVHAVHRRYPPPLNAQHIRRLAALLLGGAGLLLALRA</sequence>
<dbReference type="PANTHER" id="PTHR30269:SF37">
    <property type="entry name" value="MEMBRANE TRANSPORTER PROTEIN"/>
    <property type="match status" value="1"/>
</dbReference>
<evidence type="ECO:0000256" key="8">
    <source>
        <dbReference type="RuleBase" id="RU363041"/>
    </source>
</evidence>